<dbReference type="Pfam" id="PF04679">
    <property type="entry name" value="DNA_ligase_A_C"/>
    <property type="match status" value="1"/>
</dbReference>
<proteinExistence type="inferred from homology"/>
<dbReference type="PANTHER" id="PTHR45674">
    <property type="entry name" value="DNA LIGASE 1/3 FAMILY MEMBER"/>
    <property type="match status" value="1"/>
</dbReference>
<keyword evidence="3" id="KW-0436">Ligase</keyword>
<dbReference type="Gene3D" id="2.40.50.140">
    <property type="entry name" value="Nucleic acid-binding proteins"/>
    <property type="match status" value="1"/>
</dbReference>
<evidence type="ECO:0000256" key="1">
    <source>
        <dbReference type="ARBA" id="ARBA00007572"/>
    </source>
</evidence>
<dbReference type="PROSITE" id="PS50160">
    <property type="entry name" value="DNA_LIGASE_A3"/>
    <property type="match status" value="1"/>
</dbReference>
<organism evidence="7 8">
    <name type="scientific">Microbacterium suwonense</name>
    <dbReference type="NCBI Taxonomy" id="683047"/>
    <lineage>
        <taxon>Bacteria</taxon>
        <taxon>Bacillati</taxon>
        <taxon>Actinomycetota</taxon>
        <taxon>Actinomycetes</taxon>
        <taxon>Micrococcales</taxon>
        <taxon>Microbacteriaceae</taxon>
        <taxon>Microbacterium</taxon>
    </lineage>
</organism>
<dbReference type="CDD" id="cd07906">
    <property type="entry name" value="Adenylation_DNA_ligase_LigD_LigC"/>
    <property type="match status" value="1"/>
</dbReference>
<feature type="region of interest" description="Disordered" evidence="5">
    <location>
        <begin position="83"/>
        <end position="126"/>
    </location>
</feature>
<keyword evidence="8" id="KW-1185">Reference proteome</keyword>
<dbReference type="InterPro" id="IPR012340">
    <property type="entry name" value="NA-bd_OB-fold"/>
</dbReference>
<evidence type="ECO:0000256" key="2">
    <source>
        <dbReference type="ARBA" id="ARBA00012727"/>
    </source>
</evidence>
<dbReference type="CDD" id="cd07971">
    <property type="entry name" value="OBF_DNA_ligase_LigD"/>
    <property type="match status" value="1"/>
</dbReference>
<dbReference type="Proteomes" id="UP001321543">
    <property type="component" value="Chromosome"/>
</dbReference>
<evidence type="ECO:0000256" key="3">
    <source>
        <dbReference type="ARBA" id="ARBA00022598"/>
    </source>
</evidence>
<name>A0ABN6WZ56_9MICO</name>
<evidence type="ECO:0000313" key="8">
    <source>
        <dbReference type="Proteomes" id="UP001321543"/>
    </source>
</evidence>
<feature type="domain" description="ATP-dependent DNA ligase family profile" evidence="6">
    <location>
        <begin position="233"/>
        <end position="356"/>
    </location>
</feature>
<evidence type="ECO:0000259" key="6">
    <source>
        <dbReference type="PROSITE" id="PS50160"/>
    </source>
</evidence>
<dbReference type="InterPro" id="IPR012310">
    <property type="entry name" value="DNA_ligase_ATP-dep_cent"/>
</dbReference>
<dbReference type="SUPFAM" id="SSF50249">
    <property type="entry name" value="Nucleic acid-binding proteins"/>
    <property type="match status" value="1"/>
</dbReference>
<comment type="similarity">
    <text evidence="1">Belongs to the ATP-dependent DNA ligase family.</text>
</comment>
<evidence type="ECO:0000256" key="5">
    <source>
        <dbReference type="SAM" id="MobiDB-lite"/>
    </source>
</evidence>
<dbReference type="EC" id="6.5.1.1" evidence="2"/>
<dbReference type="Gene3D" id="3.30.470.30">
    <property type="entry name" value="DNA ligase/mRNA capping enzyme"/>
    <property type="match status" value="1"/>
</dbReference>
<accession>A0ABN6WZ56</accession>
<dbReference type="EMBL" id="AP027728">
    <property type="protein sequence ID" value="BDZ37768.1"/>
    <property type="molecule type" value="Genomic_DNA"/>
</dbReference>
<dbReference type="Pfam" id="PF13298">
    <property type="entry name" value="LigD_N"/>
    <property type="match status" value="1"/>
</dbReference>
<dbReference type="Gene3D" id="3.30.1490.70">
    <property type="match status" value="1"/>
</dbReference>
<reference evidence="8" key="1">
    <citation type="journal article" date="2019" name="Int. J. Syst. Evol. Microbiol.">
        <title>The Global Catalogue of Microorganisms (GCM) 10K type strain sequencing project: providing services to taxonomists for standard genome sequencing and annotation.</title>
        <authorList>
            <consortium name="The Broad Institute Genomics Platform"/>
            <consortium name="The Broad Institute Genome Sequencing Center for Infectious Disease"/>
            <person name="Wu L."/>
            <person name="Ma J."/>
        </authorList>
    </citation>
    <scope>NUCLEOTIDE SEQUENCE [LARGE SCALE GENOMIC DNA]</scope>
    <source>
        <strain evidence="8">NBRC 106310</strain>
    </source>
</reference>
<protein>
    <recommendedName>
        <fullName evidence="2">DNA ligase (ATP)</fullName>
        <ecNumber evidence="2">6.5.1.1</ecNumber>
    </recommendedName>
</protein>
<gene>
    <name evidence="7" type="ORF">GCM10025863_03820</name>
</gene>
<dbReference type="SUPFAM" id="SSF56091">
    <property type="entry name" value="DNA ligase/mRNA capping enzyme, catalytic domain"/>
    <property type="match status" value="1"/>
</dbReference>
<feature type="compositionally biased region" description="Polar residues" evidence="5">
    <location>
        <begin position="97"/>
        <end position="108"/>
    </location>
</feature>
<feature type="compositionally biased region" description="Basic and acidic residues" evidence="5">
    <location>
        <begin position="112"/>
        <end position="126"/>
    </location>
</feature>
<dbReference type="InterPro" id="IPR050191">
    <property type="entry name" value="ATP-dep_DNA_ligase"/>
</dbReference>
<dbReference type="InterPro" id="IPR014144">
    <property type="entry name" value="LigD_PE_domain"/>
</dbReference>
<evidence type="ECO:0000256" key="4">
    <source>
        <dbReference type="ARBA" id="ARBA00034003"/>
    </source>
</evidence>
<comment type="catalytic activity">
    <reaction evidence="4">
        <text>ATP + (deoxyribonucleotide)n-3'-hydroxyl + 5'-phospho-(deoxyribonucleotide)m = (deoxyribonucleotide)n+m + AMP + diphosphate.</text>
        <dbReference type="EC" id="6.5.1.1"/>
    </reaction>
</comment>
<sequence>MTEPHPLEYLTFEGEIPQGEYGAGSMTVWDIGTVMLEKWRDDEVIGTFTGRAGGRLGSARLALIRTEGEGEKSQWLLHRMPDAGAPRTKQHTRQRTNPHLSQRTSQPALQDAPEHAHEAARERGDAARIRPMLAETGTPGLARALSTPSWAEVKWDGIRAIGTWADDRLTLRARSGTDITGRYPELTSPSSLSLPASDAVVDGEIVAFDAQGRPSFSRLQDRMHLTRAREIEREAARTPVRYVLFDLMRLDGHDLSRLPLRQRRELLEQLTADVTAPVQVPPVFDDLDAALAVSARYGLEGVVAKDPESGYRPGARSSSWLKLKHTRTQEAVIVGIRPGRGNRSGTIGSLLLAVPDQDGSLRYVGRVGTGFTDRMLRDLAARLEPLRASSPGLAGVPSADASDAQWVRPELVGEVEFANWSPGGILRHARWRGLRPDKDPREVRQET</sequence>
<dbReference type="InterPro" id="IPR014146">
    <property type="entry name" value="LigD_ligase_dom"/>
</dbReference>
<evidence type="ECO:0000313" key="7">
    <source>
        <dbReference type="EMBL" id="BDZ37768.1"/>
    </source>
</evidence>
<dbReference type="Pfam" id="PF01068">
    <property type="entry name" value="DNA_ligase_A_M"/>
    <property type="match status" value="1"/>
</dbReference>
<dbReference type="PANTHER" id="PTHR45674:SF4">
    <property type="entry name" value="DNA LIGASE 1"/>
    <property type="match status" value="1"/>
</dbReference>
<dbReference type="InterPro" id="IPR012309">
    <property type="entry name" value="DNA_ligase_ATP-dep_C"/>
</dbReference>
<dbReference type="NCBIfam" id="TIGR02779">
    <property type="entry name" value="NHEJ_ligase_lig"/>
    <property type="match status" value="1"/>
</dbReference>